<comment type="similarity">
    <text evidence="10">Belongs to the NqrB/RnfD family.</text>
</comment>
<comment type="subcellular location">
    <subcellularLocation>
        <location evidence="10">Cell membrane</location>
        <topology evidence="10">Multi-pass membrane protein</topology>
    </subcellularLocation>
</comment>
<organism evidence="11 12">
    <name type="scientific">Peptoniphilus equinus</name>
    <dbReference type="NCBI Taxonomy" id="3016343"/>
    <lineage>
        <taxon>Bacteria</taxon>
        <taxon>Bacillati</taxon>
        <taxon>Bacillota</taxon>
        <taxon>Tissierellia</taxon>
        <taxon>Tissierellales</taxon>
        <taxon>Peptoniphilaceae</taxon>
        <taxon>Peptoniphilus</taxon>
    </lineage>
</organism>
<evidence type="ECO:0000256" key="7">
    <source>
        <dbReference type="ARBA" id="ARBA00022982"/>
    </source>
</evidence>
<evidence type="ECO:0000256" key="5">
    <source>
        <dbReference type="ARBA" id="ARBA00022692"/>
    </source>
</evidence>
<keyword evidence="10" id="KW-1003">Cell membrane</keyword>
<feature type="transmembrane region" description="Helical" evidence="10">
    <location>
        <begin position="234"/>
        <end position="253"/>
    </location>
</feature>
<evidence type="ECO:0000256" key="1">
    <source>
        <dbReference type="ARBA" id="ARBA00022448"/>
    </source>
</evidence>
<keyword evidence="4 10" id="KW-0288">FMN</keyword>
<comment type="caution">
    <text evidence="10">Lacks conserved residue(s) required for the propagation of feature annotation.</text>
</comment>
<feature type="transmembrane region" description="Helical" evidence="10">
    <location>
        <begin position="79"/>
        <end position="97"/>
    </location>
</feature>
<feature type="transmembrane region" description="Helical" evidence="10">
    <location>
        <begin position="46"/>
        <end position="67"/>
    </location>
</feature>
<comment type="subunit">
    <text evidence="10">The complex is composed of six subunits: RnfA, RnfB, RnfC, RnfD, RnfE and RnfG.</text>
</comment>
<dbReference type="RefSeq" id="WP_271192081.1">
    <property type="nucleotide sequence ID" value="NZ_CP115667.1"/>
</dbReference>
<dbReference type="InterPro" id="IPR004338">
    <property type="entry name" value="NqrB/RnfD"/>
</dbReference>
<keyword evidence="3 10" id="KW-0285">Flavoprotein</keyword>
<reference evidence="11 12" key="1">
    <citation type="submission" date="2023-01" db="EMBL/GenBank/DDBJ databases">
        <authorList>
            <person name="Lee S.H."/>
            <person name="Jung H.S."/>
            <person name="Yun J.U."/>
        </authorList>
    </citation>
    <scope>NUCLEOTIDE SEQUENCE [LARGE SCALE GENOMIC DNA]</scope>
    <source>
        <strain evidence="11 12">CBA3646</strain>
    </source>
</reference>
<dbReference type="Pfam" id="PF03116">
    <property type="entry name" value="NQR2_RnfD_RnfE"/>
    <property type="match status" value="1"/>
</dbReference>
<keyword evidence="7 10" id="KW-0249">Electron transport</keyword>
<evidence type="ECO:0000256" key="10">
    <source>
        <dbReference type="HAMAP-Rule" id="MF_00462"/>
    </source>
</evidence>
<keyword evidence="5 10" id="KW-0812">Transmembrane</keyword>
<keyword evidence="1 10" id="KW-0813">Transport</keyword>
<evidence type="ECO:0000256" key="4">
    <source>
        <dbReference type="ARBA" id="ARBA00022643"/>
    </source>
</evidence>
<dbReference type="Proteomes" id="UP001210339">
    <property type="component" value="Chromosome"/>
</dbReference>
<feature type="transmembrane region" description="Helical" evidence="10">
    <location>
        <begin position="206"/>
        <end position="227"/>
    </location>
</feature>
<feature type="transmembrane region" description="Helical" evidence="10">
    <location>
        <begin position="259"/>
        <end position="278"/>
    </location>
</feature>
<comment type="function">
    <text evidence="10">Part of a membrane-bound complex that couples electron transfer with translocation of ions across the membrane.</text>
</comment>
<evidence type="ECO:0000313" key="11">
    <source>
        <dbReference type="EMBL" id="WBW50556.1"/>
    </source>
</evidence>
<keyword evidence="8 10" id="KW-1133">Transmembrane helix</keyword>
<sequence length="338" mass="35746">MDNTKQNPTVSERFVSLAPHVRSNDTTQKIMRDVIIALVPAMAGSIYFFGMNAAMLMAVCVASCVLAEFIFQKAMKKEVRIGDLSAVVTGILIAFNLPATAPWWMAAFGSAFAIIVIKECFGGIGSNFMNPAIGARIVIMASWAKLMTDYVSPEMVKNGGQLVVNDAWAVSSASADAVAYATPLGMLKAGTYEQLPSLMDMATGNIGGVIGETSAILLLIGALYLIVRKVMSPLIPVVYIATTAVVLVIAGVPVEYLPYHILGGGLILGAFFMATDYASSPINVKGKIIFAIGCGVVTAVIRTKASLPEGVSYAIALMNVCTPLIDRLTRTEAYGEAK</sequence>
<accession>A0ABY7QUV0</accession>
<gene>
    <name evidence="10" type="primary">rnfD</name>
    <name evidence="11" type="ORF">O6R05_03145</name>
</gene>
<keyword evidence="9 10" id="KW-0472">Membrane</keyword>
<name>A0ABY7QUV0_9FIRM</name>
<comment type="cofactor">
    <cofactor evidence="10">
        <name>FMN</name>
        <dbReference type="ChEBI" id="CHEBI:58210"/>
    </cofactor>
</comment>
<dbReference type="PANTHER" id="PTHR30578">
    <property type="entry name" value="ELECTRON TRANSPORT COMPLEX PROTEIN RNFD"/>
    <property type="match status" value="1"/>
</dbReference>
<evidence type="ECO:0000256" key="2">
    <source>
        <dbReference type="ARBA" id="ARBA00022553"/>
    </source>
</evidence>
<dbReference type="EMBL" id="CP115667">
    <property type="protein sequence ID" value="WBW50556.1"/>
    <property type="molecule type" value="Genomic_DNA"/>
</dbReference>
<evidence type="ECO:0000256" key="9">
    <source>
        <dbReference type="ARBA" id="ARBA00023136"/>
    </source>
</evidence>
<dbReference type="InterPro" id="IPR011303">
    <property type="entry name" value="RnfD_bac"/>
</dbReference>
<keyword evidence="12" id="KW-1185">Reference proteome</keyword>
<keyword evidence="6 10" id="KW-1278">Translocase</keyword>
<dbReference type="EC" id="7.-.-.-" evidence="10"/>
<dbReference type="PANTHER" id="PTHR30578:SF0">
    <property type="entry name" value="ION-TRANSLOCATING OXIDOREDUCTASE COMPLEX SUBUNIT D"/>
    <property type="match status" value="1"/>
</dbReference>
<evidence type="ECO:0000313" key="12">
    <source>
        <dbReference type="Proteomes" id="UP001210339"/>
    </source>
</evidence>
<evidence type="ECO:0000256" key="3">
    <source>
        <dbReference type="ARBA" id="ARBA00022630"/>
    </source>
</evidence>
<dbReference type="NCBIfam" id="TIGR01946">
    <property type="entry name" value="rnfD"/>
    <property type="match status" value="1"/>
</dbReference>
<keyword evidence="2 10" id="KW-0597">Phosphoprotein</keyword>
<dbReference type="HAMAP" id="MF_00462">
    <property type="entry name" value="RsxD_RnfD"/>
    <property type="match status" value="1"/>
</dbReference>
<proteinExistence type="inferred from homology"/>
<protein>
    <recommendedName>
        <fullName evidence="10">Ion-translocating oxidoreductase complex subunit D</fullName>
        <ecNumber evidence="10">7.-.-.-</ecNumber>
    </recommendedName>
    <alternativeName>
        <fullName evidence="10">Rnf electron transport complex subunit D</fullName>
    </alternativeName>
</protein>
<evidence type="ECO:0000256" key="6">
    <source>
        <dbReference type="ARBA" id="ARBA00022967"/>
    </source>
</evidence>
<feature type="modified residue" description="FMN phosphoryl threonine" evidence="10">
    <location>
        <position position="182"/>
    </location>
</feature>
<evidence type="ECO:0000256" key="8">
    <source>
        <dbReference type="ARBA" id="ARBA00022989"/>
    </source>
</evidence>